<proteinExistence type="predicted"/>
<reference evidence="2 3" key="1">
    <citation type="journal article" date="2020" name="Nature">
        <title>Six reference-quality genomes reveal evolution of bat adaptations.</title>
        <authorList>
            <person name="Jebb D."/>
            <person name="Huang Z."/>
            <person name="Pippel M."/>
            <person name="Hughes G.M."/>
            <person name="Lavrichenko K."/>
            <person name="Devanna P."/>
            <person name="Winkler S."/>
            <person name="Jermiin L.S."/>
            <person name="Skirmuntt E.C."/>
            <person name="Katzourakis A."/>
            <person name="Burkitt-Gray L."/>
            <person name="Ray D.A."/>
            <person name="Sullivan K.A.M."/>
            <person name="Roscito J.G."/>
            <person name="Kirilenko B.M."/>
            <person name="Davalos L.M."/>
            <person name="Corthals A.P."/>
            <person name="Power M.L."/>
            <person name="Jones G."/>
            <person name="Ransome R.D."/>
            <person name="Dechmann D.K.N."/>
            <person name="Locatelli A.G."/>
            <person name="Puechmaille S.J."/>
            <person name="Fedrigo O."/>
            <person name="Jarvis E.D."/>
            <person name="Hiller M."/>
            <person name="Vernes S.C."/>
            <person name="Myers E.W."/>
            <person name="Teeling E.C."/>
        </authorList>
    </citation>
    <scope>NUCLEOTIDE SEQUENCE [LARGE SCALE GENOMIC DNA]</scope>
    <source>
        <strain evidence="2">MRouAeg1</strain>
        <tissue evidence="2">Muscle</tissue>
    </source>
</reference>
<keyword evidence="3" id="KW-1185">Reference proteome</keyword>
<evidence type="ECO:0000313" key="2">
    <source>
        <dbReference type="EMBL" id="KAF6457136.1"/>
    </source>
</evidence>
<evidence type="ECO:0000256" key="1">
    <source>
        <dbReference type="SAM" id="MobiDB-lite"/>
    </source>
</evidence>
<protein>
    <submittedName>
        <fullName evidence="2">Uncharacterized protein</fullName>
    </submittedName>
</protein>
<feature type="compositionally biased region" description="Basic and acidic residues" evidence="1">
    <location>
        <begin position="98"/>
        <end position="121"/>
    </location>
</feature>
<dbReference type="AlphaFoldDB" id="A0A7J8GB20"/>
<gene>
    <name evidence="2" type="ORF">HJG63_011694</name>
</gene>
<feature type="compositionally biased region" description="Gly residues" evidence="1">
    <location>
        <begin position="38"/>
        <end position="53"/>
    </location>
</feature>
<feature type="region of interest" description="Disordered" evidence="1">
    <location>
        <begin position="35"/>
        <end position="162"/>
    </location>
</feature>
<dbReference type="Proteomes" id="UP000593571">
    <property type="component" value="Unassembled WGS sequence"/>
</dbReference>
<name>A0A7J8GB20_ROUAE</name>
<accession>A0A7J8GB20</accession>
<comment type="caution">
    <text evidence="2">The sequence shown here is derived from an EMBL/GenBank/DDBJ whole genome shotgun (WGS) entry which is preliminary data.</text>
</comment>
<organism evidence="2 3">
    <name type="scientific">Rousettus aegyptiacus</name>
    <name type="common">Egyptian fruit bat</name>
    <name type="synonym">Pteropus aegyptiacus</name>
    <dbReference type="NCBI Taxonomy" id="9407"/>
    <lineage>
        <taxon>Eukaryota</taxon>
        <taxon>Metazoa</taxon>
        <taxon>Chordata</taxon>
        <taxon>Craniata</taxon>
        <taxon>Vertebrata</taxon>
        <taxon>Euteleostomi</taxon>
        <taxon>Mammalia</taxon>
        <taxon>Eutheria</taxon>
        <taxon>Laurasiatheria</taxon>
        <taxon>Chiroptera</taxon>
        <taxon>Yinpterochiroptera</taxon>
        <taxon>Pteropodoidea</taxon>
        <taxon>Pteropodidae</taxon>
        <taxon>Rousettinae</taxon>
        <taxon>Rousettus</taxon>
    </lineage>
</organism>
<evidence type="ECO:0000313" key="3">
    <source>
        <dbReference type="Proteomes" id="UP000593571"/>
    </source>
</evidence>
<dbReference type="EMBL" id="JACASE010000006">
    <property type="protein sequence ID" value="KAF6457136.1"/>
    <property type="molecule type" value="Genomic_DNA"/>
</dbReference>
<sequence length="162" mass="17153">MRVTSLCSLLPAPFPPRLHFVRGRWGRWEHIHFRVGKRGGGGEKGSLPGGGRAGLDQAGADVAEDSLPEPLRPGQKETREAGSVAKMTCGPEWEEEPREGGLGRGLRREGDIGGGASRREGALGAGLEWMGETGSGSEEPGGEGAWEIQVGRSGQESVWGDR</sequence>